<keyword evidence="1" id="KW-0175">Coiled coil</keyword>
<accession>A0A445E9K0</accession>
<proteinExistence type="predicted"/>
<organism evidence="2 3">
    <name type="scientific">Arachis hypogaea</name>
    <name type="common">Peanut</name>
    <dbReference type="NCBI Taxonomy" id="3818"/>
    <lineage>
        <taxon>Eukaryota</taxon>
        <taxon>Viridiplantae</taxon>
        <taxon>Streptophyta</taxon>
        <taxon>Embryophyta</taxon>
        <taxon>Tracheophyta</taxon>
        <taxon>Spermatophyta</taxon>
        <taxon>Magnoliopsida</taxon>
        <taxon>eudicotyledons</taxon>
        <taxon>Gunneridae</taxon>
        <taxon>Pentapetalae</taxon>
        <taxon>rosids</taxon>
        <taxon>fabids</taxon>
        <taxon>Fabales</taxon>
        <taxon>Fabaceae</taxon>
        <taxon>Papilionoideae</taxon>
        <taxon>50 kb inversion clade</taxon>
        <taxon>dalbergioids sensu lato</taxon>
        <taxon>Dalbergieae</taxon>
        <taxon>Pterocarpus clade</taxon>
        <taxon>Arachis</taxon>
    </lineage>
</organism>
<comment type="caution">
    <text evidence="2">The sequence shown here is derived from an EMBL/GenBank/DDBJ whole genome shotgun (WGS) entry which is preliminary data.</text>
</comment>
<evidence type="ECO:0000313" key="3">
    <source>
        <dbReference type="Proteomes" id="UP000289738"/>
    </source>
</evidence>
<dbReference type="AlphaFoldDB" id="A0A445E9K0"/>
<reference evidence="2 3" key="1">
    <citation type="submission" date="2019-01" db="EMBL/GenBank/DDBJ databases">
        <title>Sequencing of cultivated peanut Arachis hypogaea provides insights into genome evolution and oil improvement.</title>
        <authorList>
            <person name="Chen X."/>
        </authorList>
    </citation>
    <scope>NUCLEOTIDE SEQUENCE [LARGE SCALE GENOMIC DNA]</scope>
    <source>
        <strain evidence="3">cv. Fuhuasheng</strain>
        <tissue evidence="2">Leaves</tissue>
    </source>
</reference>
<gene>
    <name evidence="2" type="ORF">Ahy_A02g006155</name>
</gene>
<sequence length="175" mass="20638">MADLPVKPVEKVIEIVLEASIRQLDYIINYKDHEEELKELIKTLESNKKTVDEQVQVAKDNAEEITRAAQDWLKRVERKMEEKWRYIFRKSRRMADLPFKPLEKVIDKVLEASIRQLDYIINYKDHEEELKELIKTLESNKETVDGKVKAAKDNVNEMTSTAIVASRSNDLHYTY</sequence>
<protein>
    <submittedName>
        <fullName evidence="2">Uncharacterized protein</fullName>
    </submittedName>
</protein>
<feature type="coiled-coil region" evidence="1">
    <location>
        <begin position="27"/>
        <end position="82"/>
    </location>
</feature>
<name>A0A445E9K0_ARAHY</name>
<keyword evidence="3" id="KW-1185">Reference proteome</keyword>
<dbReference type="EMBL" id="SDMP01000002">
    <property type="protein sequence ID" value="RYR71945.1"/>
    <property type="molecule type" value="Genomic_DNA"/>
</dbReference>
<dbReference type="Proteomes" id="UP000289738">
    <property type="component" value="Chromosome A02"/>
</dbReference>
<evidence type="ECO:0000256" key="1">
    <source>
        <dbReference type="SAM" id="Coils"/>
    </source>
</evidence>
<evidence type="ECO:0000313" key="2">
    <source>
        <dbReference type="EMBL" id="RYR71945.1"/>
    </source>
</evidence>
<feature type="coiled-coil region" evidence="1">
    <location>
        <begin position="120"/>
        <end position="154"/>
    </location>
</feature>